<sequence length="313" mass="35946">MDYESILHAVIPHYPMRVYDWKWTTPNSCLLITTYGHKLLRVDHNSARAVLRGQVLDALAQRGVRRVPRHIRTIYGDSEVRLDGYICTVSDQLRDRDIELPKDALAAIYNLSVLHEALHDCTSEAHTAPKHTHVSEVMIHGLNVLAQIEETCRREPLTPFAHLLIPNLSAVRERAHRNFHYAKAAGLLERATQLSPQLILGRYEPQSVAFTDLGRLATIDFDEIGMGDWEMDVMSFCRSLYVRGFSKEIERVLLEYGKHRSTDADWQQRIVSVTSFPFYVIRIAQHYLASEHHFEPVWRERLLQALTGDSGKA</sequence>
<dbReference type="RefSeq" id="WP_109429440.1">
    <property type="nucleotide sequence ID" value="NZ_MPDK01000002.1"/>
</dbReference>
<accession>A0A2U3DC75</accession>
<dbReference type="SUPFAM" id="SSF56112">
    <property type="entry name" value="Protein kinase-like (PK-like)"/>
    <property type="match status" value="1"/>
</dbReference>
<evidence type="ECO:0000259" key="1">
    <source>
        <dbReference type="Pfam" id="PF01636"/>
    </source>
</evidence>
<proteinExistence type="predicted"/>
<evidence type="ECO:0000313" key="3">
    <source>
        <dbReference type="Proteomes" id="UP000245380"/>
    </source>
</evidence>
<dbReference type="InterPro" id="IPR002575">
    <property type="entry name" value="Aminoglycoside_PTrfase"/>
</dbReference>
<dbReference type="Gene3D" id="3.90.1200.10">
    <property type="match status" value="1"/>
</dbReference>
<dbReference type="InterPro" id="IPR011009">
    <property type="entry name" value="Kinase-like_dom_sf"/>
</dbReference>
<gene>
    <name evidence="2" type="ORF">BM613_01785</name>
</gene>
<dbReference type="InterPro" id="IPR047175">
    <property type="entry name" value="CotS-like"/>
</dbReference>
<dbReference type="Proteomes" id="UP000245380">
    <property type="component" value="Unassembled WGS sequence"/>
</dbReference>
<dbReference type="PANTHER" id="PTHR39179:SF1">
    <property type="entry name" value="SPORE COAT PROTEIN I"/>
    <property type="match status" value="1"/>
</dbReference>
<feature type="domain" description="Aminoglycoside phosphotransferase" evidence="1">
    <location>
        <begin position="40"/>
        <end position="257"/>
    </location>
</feature>
<dbReference type="OrthoDB" id="2379966at2"/>
<evidence type="ECO:0000313" key="2">
    <source>
        <dbReference type="EMBL" id="PWI58845.1"/>
    </source>
</evidence>
<comment type="caution">
    <text evidence="2">The sequence shown here is derived from an EMBL/GenBank/DDBJ whole genome shotgun (WGS) entry which is preliminary data.</text>
</comment>
<organism evidence="2 3">
    <name type="scientific">Sulfoacidibacillus thermotolerans</name>
    <name type="common">Acidibacillus sulfuroxidans</name>
    <dbReference type="NCBI Taxonomy" id="1765684"/>
    <lineage>
        <taxon>Bacteria</taxon>
        <taxon>Bacillati</taxon>
        <taxon>Bacillota</taxon>
        <taxon>Bacilli</taxon>
        <taxon>Bacillales</taxon>
        <taxon>Alicyclobacillaceae</taxon>
        <taxon>Sulfoacidibacillus</taxon>
    </lineage>
</organism>
<keyword evidence="3" id="KW-1185">Reference proteome</keyword>
<protein>
    <recommendedName>
        <fullName evidence="1">Aminoglycoside phosphotransferase domain-containing protein</fullName>
    </recommendedName>
</protein>
<dbReference type="AlphaFoldDB" id="A0A2U3DC75"/>
<dbReference type="Pfam" id="PF01636">
    <property type="entry name" value="APH"/>
    <property type="match status" value="1"/>
</dbReference>
<dbReference type="GO" id="GO:0042601">
    <property type="term" value="C:endospore-forming forespore"/>
    <property type="evidence" value="ECO:0007669"/>
    <property type="project" value="TreeGrafter"/>
</dbReference>
<reference evidence="2 3" key="1">
    <citation type="submission" date="2016-11" db="EMBL/GenBank/DDBJ databases">
        <title>Comparative genomics of Acidibacillus ferroxidans species.</title>
        <authorList>
            <person name="Oliveira G."/>
            <person name="Nunes G."/>
            <person name="Oliveira R."/>
            <person name="Araujo F."/>
            <person name="Salim A."/>
            <person name="Scholte L."/>
            <person name="Morais D."/>
            <person name="Nancucheo I."/>
            <person name="Johnson D.B."/>
            <person name="Grail B."/>
            <person name="Bittencourt J."/>
            <person name="Valadares R."/>
        </authorList>
    </citation>
    <scope>NUCLEOTIDE SEQUENCE [LARGE SCALE GENOMIC DNA]</scope>
    <source>
        <strain evidence="2 3">Y002</strain>
    </source>
</reference>
<name>A0A2U3DC75_SULT2</name>
<dbReference type="EMBL" id="MPDK01000002">
    <property type="protein sequence ID" value="PWI58845.1"/>
    <property type="molecule type" value="Genomic_DNA"/>
</dbReference>
<dbReference type="PANTHER" id="PTHR39179">
    <property type="entry name" value="SPORE COAT PROTEIN I"/>
    <property type="match status" value="1"/>
</dbReference>